<accession>A0A168IZL2</accession>
<protein>
    <submittedName>
        <fullName evidence="1">Uncharacterized protein</fullName>
    </submittedName>
</protein>
<name>A0A168IZL2_MUCCL</name>
<evidence type="ECO:0000313" key="2">
    <source>
        <dbReference type="Proteomes" id="UP000077051"/>
    </source>
</evidence>
<dbReference type="VEuPathDB" id="FungiDB:MUCCIDRAFT_166338"/>
<organism evidence="1 2">
    <name type="scientific">Mucor lusitanicus CBS 277.49</name>
    <dbReference type="NCBI Taxonomy" id="747725"/>
    <lineage>
        <taxon>Eukaryota</taxon>
        <taxon>Fungi</taxon>
        <taxon>Fungi incertae sedis</taxon>
        <taxon>Mucoromycota</taxon>
        <taxon>Mucoromycotina</taxon>
        <taxon>Mucoromycetes</taxon>
        <taxon>Mucorales</taxon>
        <taxon>Mucorineae</taxon>
        <taxon>Mucoraceae</taxon>
        <taxon>Mucor</taxon>
    </lineage>
</organism>
<proteinExistence type="predicted"/>
<dbReference type="EMBL" id="AMYB01000007">
    <property type="protein sequence ID" value="OAD00561.1"/>
    <property type="molecule type" value="Genomic_DNA"/>
</dbReference>
<evidence type="ECO:0000313" key="1">
    <source>
        <dbReference type="EMBL" id="OAD00561.1"/>
    </source>
</evidence>
<comment type="caution">
    <text evidence="1">The sequence shown here is derived from an EMBL/GenBank/DDBJ whole genome shotgun (WGS) entry which is preliminary data.</text>
</comment>
<reference evidence="1 2" key="1">
    <citation type="submission" date="2015-06" db="EMBL/GenBank/DDBJ databases">
        <title>Expansion of signal transduction pathways in fungi by whole-genome duplication.</title>
        <authorList>
            <consortium name="DOE Joint Genome Institute"/>
            <person name="Corrochano L.M."/>
            <person name="Kuo A."/>
            <person name="Marcet-Houben M."/>
            <person name="Polaino S."/>
            <person name="Salamov A."/>
            <person name="Villalobos J.M."/>
            <person name="Alvarez M.I."/>
            <person name="Avalos J."/>
            <person name="Benito E.P."/>
            <person name="Benoit I."/>
            <person name="Burger G."/>
            <person name="Camino L.P."/>
            <person name="Canovas D."/>
            <person name="Cerda-Olmedo E."/>
            <person name="Cheng J.-F."/>
            <person name="Dominguez A."/>
            <person name="Elias M."/>
            <person name="Eslava A.P."/>
            <person name="Glaser F."/>
            <person name="Grimwood J."/>
            <person name="Gutierrez G."/>
            <person name="Heitman J."/>
            <person name="Henrissat B."/>
            <person name="Iturriaga E.A."/>
            <person name="Lang B.F."/>
            <person name="Lavin J.L."/>
            <person name="Lee S."/>
            <person name="Li W."/>
            <person name="Lindquist E."/>
            <person name="Lopez-Garcia S."/>
            <person name="Luque E.M."/>
            <person name="Marcos A.T."/>
            <person name="Martin J."/>
            <person name="Mccluskey K."/>
            <person name="Medina H.R."/>
            <person name="Miralles-Duran A."/>
            <person name="Miyazaki A."/>
            <person name="Munoz-Torres E."/>
            <person name="Oguiza J.A."/>
            <person name="Ohm R."/>
            <person name="Olmedo M."/>
            <person name="Orejas M."/>
            <person name="Ortiz-Castellanos L."/>
            <person name="Pisabarro A.G."/>
            <person name="Rodriguez-Romero J."/>
            <person name="Ruiz-Herrera J."/>
            <person name="Ruiz-Vazquez R."/>
            <person name="Sanz C."/>
            <person name="Schackwitz W."/>
            <person name="Schmutz J."/>
            <person name="Shahriari M."/>
            <person name="Shelest E."/>
            <person name="Silva-Franco F."/>
            <person name="Soanes D."/>
            <person name="Syed K."/>
            <person name="Tagua V.G."/>
            <person name="Talbot N.J."/>
            <person name="Thon M."/>
            <person name="De Vries R.P."/>
            <person name="Wiebenga A."/>
            <person name="Yadav J.S."/>
            <person name="Braun E.L."/>
            <person name="Baker S."/>
            <person name="Garre V."/>
            <person name="Horwitz B."/>
            <person name="Torres-Martinez S."/>
            <person name="Idnurm A."/>
            <person name="Herrera-Estrella A."/>
            <person name="Gabaldon T."/>
            <person name="Grigoriev I.V."/>
        </authorList>
    </citation>
    <scope>NUCLEOTIDE SEQUENCE [LARGE SCALE GENOMIC DNA]</scope>
    <source>
        <strain evidence="1 2">CBS 277.49</strain>
    </source>
</reference>
<dbReference type="AlphaFoldDB" id="A0A168IZL2"/>
<sequence length="107" mass="12146">MSNKINLNLALEEQLAFGAAFLQTNLQKLKEAHLNLSNDDLAILTGNRIDLSEVLSSLSILTREYEELIAFLHQYIAISKETKEMLRDSLPEVFQAISSSNMREHKL</sequence>
<keyword evidence="2" id="KW-1185">Reference proteome</keyword>
<gene>
    <name evidence="1" type="ORF">MUCCIDRAFT_166338</name>
</gene>
<dbReference type="Proteomes" id="UP000077051">
    <property type="component" value="Unassembled WGS sequence"/>
</dbReference>